<evidence type="ECO:0000313" key="2">
    <source>
        <dbReference type="Proteomes" id="UP000264179"/>
    </source>
</evidence>
<comment type="caution">
    <text evidence="1">The sequence shown here is derived from an EMBL/GenBank/DDBJ whole genome shotgun (WGS) entry which is preliminary data.</text>
</comment>
<organism evidence="1 2">
    <name type="scientific">Thalassospira lucentensis</name>
    <dbReference type="NCBI Taxonomy" id="168935"/>
    <lineage>
        <taxon>Bacteria</taxon>
        <taxon>Pseudomonadati</taxon>
        <taxon>Pseudomonadota</taxon>
        <taxon>Alphaproteobacteria</taxon>
        <taxon>Rhodospirillales</taxon>
        <taxon>Thalassospiraceae</taxon>
        <taxon>Thalassospira</taxon>
    </lineage>
</organism>
<accession>A0A3D5NCZ5</accession>
<proteinExistence type="predicted"/>
<dbReference type="EMBL" id="DPOP01000149">
    <property type="protein sequence ID" value="HCW69325.1"/>
    <property type="molecule type" value="Genomic_DNA"/>
</dbReference>
<sequence>MGAILGGRQECQIETIYLSISYDKLTGLSCRNRRPPGLPTGKAIVSGNWYEELSRGLTPAKNEKPQANGG</sequence>
<gene>
    <name evidence="1" type="ORF">DHR80_19415</name>
</gene>
<dbReference type="Proteomes" id="UP000264179">
    <property type="component" value="Unassembled WGS sequence"/>
</dbReference>
<protein>
    <submittedName>
        <fullName evidence="1">Uncharacterized protein</fullName>
    </submittedName>
</protein>
<reference evidence="1 2" key="1">
    <citation type="journal article" date="2018" name="Nat. Biotechnol.">
        <title>A standardized bacterial taxonomy based on genome phylogeny substantially revises the tree of life.</title>
        <authorList>
            <person name="Parks D.H."/>
            <person name="Chuvochina M."/>
            <person name="Waite D.W."/>
            <person name="Rinke C."/>
            <person name="Skarshewski A."/>
            <person name="Chaumeil P.A."/>
            <person name="Hugenholtz P."/>
        </authorList>
    </citation>
    <scope>NUCLEOTIDE SEQUENCE [LARGE SCALE GENOMIC DNA]</scope>
    <source>
        <strain evidence="1">UBA9881</strain>
    </source>
</reference>
<dbReference type="AlphaFoldDB" id="A0A3D5NCZ5"/>
<name>A0A3D5NCZ5_9PROT</name>
<evidence type="ECO:0000313" key="1">
    <source>
        <dbReference type="EMBL" id="HCW69325.1"/>
    </source>
</evidence>